<sequence>MLGNMNLTRIFSKGYVTNWFTADTIIPVVGLPILAYGIYRIVVRRTMGSVRFVSPNSPPSWNWSSKDIIERANKIVEDAVKFYDSLAELEDPSINNLVRPFMQHENRMQLETGQLTFFQHVSEDEGVRAASVEVTEVLQNLQIDLFLRHDLYVKFDTVWKQIKDNKYEKGTEGFEVFRYVEKCIKDFLRAGLDLSKEKREEVKKLRKLISFKSLKFSENMGKQNEYIAFSKEELEGVSQSVLEQFETFWDERTKTEKYKVTFKYPDIFPVMKTAKRTETRRKAFVADQNKTPENEEILLETLTLREKLAELLGYATYAGYNLDNKMAKKEEVVFDFLKDLKDRLLPLAKKELKHLKAMKKKECEELSIPFDGEYYSWDHRYYDNTLMKEKYNVDFEKISEYFPIESSISGMLNIYEKLFNLKFIEQTKTIVKNIWNDDVKLLAVYEMEDSASSKFLGWIYFDLHPREGKFGHAANFSLAPSFIDEEGRRSYPVTALVCNFSKPSSKKPSLLKHDELNTFFHELGHGIHHLVGKNMAARMNGPSSVPWDFV</sequence>
<evidence type="ECO:0000256" key="7">
    <source>
        <dbReference type="RuleBase" id="RU003435"/>
    </source>
</evidence>
<accession>A0A7H9AVC9</accession>
<evidence type="ECO:0000256" key="8">
    <source>
        <dbReference type="SAM" id="Phobius"/>
    </source>
</evidence>
<dbReference type="EMBL" id="CP058604">
    <property type="protein sequence ID" value="QLG70087.1"/>
    <property type="molecule type" value="Genomic_DNA"/>
</dbReference>
<keyword evidence="8" id="KW-0472">Membrane</keyword>
<proteinExistence type="inferred from homology"/>
<dbReference type="Pfam" id="PF01432">
    <property type="entry name" value="Peptidase_M3"/>
    <property type="match status" value="1"/>
</dbReference>
<organism evidence="10 11">
    <name type="scientific">Zygotorulaspora mrakii</name>
    <name type="common">Zygosaccharomyces mrakii</name>
    <dbReference type="NCBI Taxonomy" id="42260"/>
    <lineage>
        <taxon>Eukaryota</taxon>
        <taxon>Fungi</taxon>
        <taxon>Dikarya</taxon>
        <taxon>Ascomycota</taxon>
        <taxon>Saccharomycotina</taxon>
        <taxon>Saccharomycetes</taxon>
        <taxon>Saccharomycetales</taxon>
        <taxon>Saccharomycetaceae</taxon>
        <taxon>Zygotorulaspora</taxon>
    </lineage>
</organism>
<dbReference type="GO" id="GO:0046872">
    <property type="term" value="F:metal ion binding"/>
    <property type="evidence" value="ECO:0007669"/>
    <property type="project" value="UniProtKB-UniRule"/>
</dbReference>
<dbReference type="SUPFAM" id="SSF55486">
    <property type="entry name" value="Metalloproteases ('zincins'), catalytic domain"/>
    <property type="match status" value="1"/>
</dbReference>
<dbReference type="CDD" id="cd06455">
    <property type="entry name" value="M3A_TOP"/>
    <property type="match status" value="1"/>
</dbReference>
<dbReference type="GO" id="GO:0006508">
    <property type="term" value="P:proteolysis"/>
    <property type="evidence" value="ECO:0007669"/>
    <property type="project" value="UniProtKB-KW"/>
</dbReference>
<keyword evidence="3 7" id="KW-0479">Metal-binding</keyword>
<comment type="similarity">
    <text evidence="1 7">Belongs to the peptidase M3 family.</text>
</comment>
<dbReference type="GeneID" id="59233723"/>
<gene>
    <name evidence="10" type="ORF">HG535_0A00270</name>
</gene>
<name>A0A7H9AVC9_ZYGMR</name>
<evidence type="ECO:0000313" key="10">
    <source>
        <dbReference type="EMBL" id="QLG70087.1"/>
    </source>
</evidence>
<keyword evidence="11" id="KW-1185">Reference proteome</keyword>
<dbReference type="Gene3D" id="1.20.1050.40">
    <property type="entry name" value="Endopeptidase. Chain P, domain 1"/>
    <property type="match status" value="1"/>
</dbReference>
<dbReference type="InterPro" id="IPR045090">
    <property type="entry name" value="Pept_M3A_M3B"/>
</dbReference>
<keyword evidence="4 7" id="KW-0378">Hydrolase</keyword>
<evidence type="ECO:0000256" key="4">
    <source>
        <dbReference type="ARBA" id="ARBA00022801"/>
    </source>
</evidence>
<keyword evidence="8" id="KW-1133">Transmembrane helix</keyword>
<dbReference type="PANTHER" id="PTHR11804:SF84">
    <property type="entry name" value="SACCHAROLYSIN"/>
    <property type="match status" value="1"/>
</dbReference>
<dbReference type="GO" id="GO:0006518">
    <property type="term" value="P:peptide metabolic process"/>
    <property type="evidence" value="ECO:0007669"/>
    <property type="project" value="TreeGrafter"/>
</dbReference>
<keyword evidence="5 7" id="KW-0862">Zinc</keyword>
<dbReference type="AlphaFoldDB" id="A0A7H9AVC9"/>
<dbReference type="OrthoDB" id="534666at2759"/>
<feature type="transmembrane region" description="Helical" evidence="8">
    <location>
        <begin position="20"/>
        <end position="42"/>
    </location>
</feature>
<dbReference type="Gene3D" id="3.40.390.10">
    <property type="entry name" value="Collagenase (Catalytic Domain)"/>
    <property type="match status" value="1"/>
</dbReference>
<dbReference type="KEGG" id="zmk:HG535_0A00270"/>
<dbReference type="GO" id="GO:0005758">
    <property type="term" value="C:mitochondrial intermembrane space"/>
    <property type="evidence" value="ECO:0007669"/>
    <property type="project" value="TreeGrafter"/>
</dbReference>
<evidence type="ECO:0000256" key="2">
    <source>
        <dbReference type="ARBA" id="ARBA00022670"/>
    </source>
</evidence>
<evidence type="ECO:0000256" key="3">
    <source>
        <dbReference type="ARBA" id="ARBA00022723"/>
    </source>
</evidence>
<evidence type="ECO:0000256" key="6">
    <source>
        <dbReference type="ARBA" id="ARBA00023049"/>
    </source>
</evidence>
<keyword evidence="6 7" id="KW-0482">Metalloprotease</keyword>
<dbReference type="PANTHER" id="PTHR11804">
    <property type="entry name" value="PROTEASE M3 THIMET OLIGOPEPTIDASE-RELATED"/>
    <property type="match status" value="1"/>
</dbReference>
<comment type="cofactor">
    <cofactor evidence="7">
        <name>Zn(2+)</name>
        <dbReference type="ChEBI" id="CHEBI:29105"/>
    </cofactor>
    <text evidence="7">Binds 1 zinc ion.</text>
</comment>
<dbReference type="InterPro" id="IPR001567">
    <property type="entry name" value="Pept_M3A_M3B_dom"/>
</dbReference>
<dbReference type="InterPro" id="IPR024080">
    <property type="entry name" value="Neurolysin/TOP_N"/>
</dbReference>
<evidence type="ECO:0000256" key="1">
    <source>
        <dbReference type="ARBA" id="ARBA00006040"/>
    </source>
</evidence>
<dbReference type="InterPro" id="IPR024079">
    <property type="entry name" value="MetalloPept_cat_dom_sf"/>
</dbReference>
<dbReference type="FunFam" id="3.40.390.10:FF:000074">
    <property type="entry name" value="Metalloprotease"/>
    <property type="match status" value="1"/>
</dbReference>
<evidence type="ECO:0000259" key="9">
    <source>
        <dbReference type="Pfam" id="PF01432"/>
    </source>
</evidence>
<keyword evidence="2 7" id="KW-0645">Protease</keyword>
<dbReference type="Gene3D" id="1.10.1370.10">
    <property type="entry name" value="Neurolysin, domain 3"/>
    <property type="match status" value="1"/>
</dbReference>
<keyword evidence="8" id="KW-0812">Transmembrane</keyword>
<dbReference type="Proteomes" id="UP000509704">
    <property type="component" value="Chromosome 1"/>
</dbReference>
<feature type="domain" description="Peptidase M3A/M3B catalytic" evidence="9">
    <location>
        <begin position="270"/>
        <end position="550"/>
    </location>
</feature>
<reference evidence="10 11" key="1">
    <citation type="submission" date="2020-07" db="EMBL/GenBank/DDBJ databases">
        <title>The yeast mating-type switching endonuclease HO is a domesticated member of an unorthodox homing genetic element family.</title>
        <authorList>
            <person name="Coughlan A.Y."/>
            <person name="Lombardi L."/>
            <person name="Braun-Galleani S."/>
            <person name="Martos A.R."/>
            <person name="Galeote V."/>
            <person name="Bigey F."/>
            <person name="Dequin S."/>
            <person name="Byrne K.P."/>
            <person name="Wolfe K.H."/>
        </authorList>
    </citation>
    <scope>NUCLEOTIDE SEQUENCE [LARGE SCALE GENOMIC DNA]</scope>
    <source>
        <strain evidence="10 11">NRRL Y-6702</strain>
    </source>
</reference>
<evidence type="ECO:0000256" key="5">
    <source>
        <dbReference type="ARBA" id="ARBA00022833"/>
    </source>
</evidence>
<dbReference type="GO" id="GO:0004222">
    <property type="term" value="F:metalloendopeptidase activity"/>
    <property type="evidence" value="ECO:0007669"/>
    <property type="project" value="InterPro"/>
</dbReference>
<protein>
    <recommendedName>
        <fullName evidence="9">Peptidase M3A/M3B catalytic domain-containing protein</fullName>
    </recommendedName>
</protein>
<dbReference type="RefSeq" id="XP_037141815.1">
    <property type="nucleotide sequence ID" value="XM_037285920.1"/>
</dbReference>
<evidence type="ECO:0000313" key="11">
    <source>
        <dbReference type="Proteomes" id="UP000509704"/>
    </source>
</evidence>
<dbReference type="InterPro" id="IPR024077">
    <property type="entry name" value="Neurolysin/TOP_dom2"/>
</dbReference>